<evidence type="ECO:0000256" key="10">
    <source>
        <dbReference type="ARBA" id="ARBA00022801"/>
    </source>
</evidence>
<feature type="region of interest" description="Disordered" evidence="16">
    <location>
        <begin position="435"/>
        <end position="455"/>
    </location>
</feature>
<evidence type="ECO:0000256" key="5">
    <source>
        <dbReference type="ARBA" id="ARBA00022487"/>
    </source>
</evidence>
<dbReference type="InterPro" id="IPR000801">
    <property type="entry name" value="Esterase-like"/>
</dbReference>
<dbReference type="FunFam" id="1.10.150.20:FF:000014">
    <property type="entry name" value="Polymerase (DNA directed), eta"/>
    <property type="match status" value="1"/>
</dbReference>
<evidence type="ECO:0000256" key="15">
    <source>
        <dbReference type="PIRSR" id="PIRSR614186-1"/>
    </source>
</evidence>
<evidence type="ECO:0000256" key="11">
    <source>
        <dbReference type="ARBA" id="ARBA00022833"/>
    </source>
</evidence>
<dbReference type="Pfam" id="PF18439">
    <property type="entry name" value="zf_UBZ"/>
    <property type="match status" value="1"/>
</dbReference>
<proteinExistence type="inferred from homology"/>
<dbReference type="AlphaFoldDB" id="A0A507C767"/>
<reference evidence="19 20" key="1">
    <citation type="journal article" date="2019" name="Sci. Rep.">
        <title>Comparative genomics of chytrid fungi reveal insights into the obligate biotrophic and pathogenic lifestyle of Synchytrium endobioticum.</title>
        <authorList>
            <person name="van de Vossenberg B.T.L.H."/>
            <person name="Warris S."/>
            <person name="Nguyen H.D.T."/>
            <person name="van Gent-Pelzer M.P.E."/>
            <person name="Joly D.L."/>
            <person name="van de Geest H.C."/>
            <person name="Bonants P.J.M."/>
            <person name="Smith D.S."/>
            <person name="Levesque C.A."/>
            <person name="van der Lee T.A.J."/>
        </authorList>
    </citation>
    <scope>NUCLEOTIDE SEQUENCE [LARGE SCALE GENOMIC DNA]</scope>
    <source>
        <strain evidence="19 20">JEL517</strain>
    </source>
</reference>
<feature type="active site" description="Charge relay system" evidence="15">
    <location>
        <position position="747"/>
    </location>
</feature>
<dbReference type="OrthoDB" id="5723at2759"/>
<evidence type="ECO:0000256" key="7">
    <source>
        <dbReference type="ARBA" id="ARBA00022723"/>
    </source>
</evidence>
<dbReference type="GO" id="GO:0003887">
    <property type="term" value="F:DNA-directed DNA polymerase activity"/>
    <property type="evidence" value="ECO:0007669"/>
    <property type="project" value="TreeGrafter"/>
</dbReference>
<dbReference type="GO" id="GO:0005657">
    <property type="term" value="C:replication fork"/>
    <property type="evidence" value="ECO:0007669"/>
    <property type="project" value="UniProtKB-ARBA"/>
</dbReference>
<accession>A0A507C767</accession>
<dbReference type="PROSITE" id="PS50173">
    <property type="entry name" value="UMUC"/>
    <property type="match status" value="1"/>
</dbReference>
<feature type="active site" description="Charge relay system" evidence="15">
    <location>
        <position position="669"/>
    </location>
</feature>
<evidence type="ECO:0000256" key="12">
    <source>
        <dbReference type="ARBA" id="ARBA00023204"/>
    </source>
</evidence>
<dbReference type="GO" id="GO:0046294">
    <property type="term" value="P:formaldehyde catabolic process"/>
    <property type="evidence" value="ECO:0007669"/>
    <property type="project" value="InterPro"/>
</dbReference>
<dbReference type="EC" id="3.1.2.12" evidence="3"/>
<feature type="region of interest" description="Disordered" evidence="16">
    <location>
        <begin position="487"/>
        <end position="527"/>
    </location>
</feature>
<name>A0A507C767_9FUNG</name>
<keyword evidence="10" id="KW-0378">Hydrolase</keyword>
<dbReference type="SUPFAM" id="SSF56672">
    <property type="entry name" value="DNA/RNA polymerases"/>
    <property type="match status" value="1"/>
</dbReference>
<dbReference type="GO" id="GO:0070987">
    <property type="term" value="P:error-free translesion synthesis"/>
    <property type="evidence" value="ECO:0007669"/>
    <property type="project" value="UniProtKB-ARBA"/>
</dbReference>
<dbReference type="GO" id="GO:0006281">
    <property type="term" value="P:DNA repair"/>
    <property type="evidence" value="ECO:0007669"/>
    <property type="project" value="UniProtKB-KW"/>
</dbReference>
<keyword evidence="6" id="KW-0808">Transferase</keyword>
<dbReference type="GeneID" id="42004931"/>
<evidence type="ECO:0000256" key="8">
    <source>
        <dbReference type="ARBA" id="ARBA00022763"/>
    </source>
</evidence>
<dbReference type="GO" id="GO:0007064">
    <property type="term" value="P:mitotic sister chromatid cohesion"/>
    <property type="evidence" value="ECO:0007669"/>
    <property type="project" value="UniProtKB-ARBA"/>
</dbReference>
<keyword evidence="11" id="KW-0862">Zinc</keyword>
<protein>
    <recommendedName>
        <fullName evidence="14">DNA polymerase eta</fullName>
        <ecNumber evidence="3">3.1.2.12</ecNumber>
    </recommendedName>
    <alternativeName>
        <fullName evidence="4">S-formylglutathione hydrolase</fullName>
    </alternativeName>
</protein>
<keyword evidence="7" id="KW-0479">Metal-binding</keyword>
<dbReference type="Pfam" id="PF00756">
    <property type="entry name" value="Esterase"/>
    <property type="match status" value="1"/>
</dbReference>
<organism evidence="19 20">
    <name type="scientific">Synchytrium microbalum</name>
    <dbReference type="NCBI Taxonomy" id="1806994"/>
    <lineage>
        <taxon>Eukaryota</taxon>
        <taxon>Fungi</taxon>
        <taxon>Fungi incertae sedis</taxon>
        <taxon>Chytridiomycota</taxon>
        <taxon>Chytridiomycota incertae sedis</taxon>
        <taxon>Chytridiomycetes</taxon>
        <taxon>Synchytriales</taxon>
        <taxon>Synchytriaceae</taxon>
        <taxon>Synchytrium</taxon>
    </lineage>
</organism>
<dbReference type="SUPFAM" id="SSF53474">
    <property type="entry name" value="alpha/beta-Hydrolases"/>
    <property type="match status" value="1"/>
</dbReference>
<dbReference type="RefSeq" id="XP_031024385.1">
    <property type="nucleotide sequence ID" value="XM_031169634.1"/>
</dbReference>
<dbReference type="Pfam" id="PF21704">
    <property type="entry name" value="POLH-Rev1_HhH"/>
    <property type="match status" value="1"/>
</dbReference>
<feature type="domain" description="UmuC" evidence="17">
    <location>
        <begin position="23"/>
        <end position="269"/>
    </location>
</feature>
<evidence type="ECO:0000259" key="18">
    <source>
        <dbReference type="PROSITE" id="PS51907"/>
    </source>
</evidence>
<keyword evidence="13" id="KW-0539">Nucleus</keyword>
<dbReference type="FunFam" id="3.40.1170.60:FF:000008">
    <property type="entry name" value="DNA polymerase eta subunit"/>
    <property type="match status" value="1"/>
</dbReference>
<keyword evidence="5" id="KW-0719">Serine esterase</keyword>
<dbReference type="InterPro" id="IPR043128">
    <property type="entry name" value="Rev_trsase/Diguanyl_cyclase"/>
</dbReference>
<evidence type="ECO:0000256" key="1">
    <source>
        <dbReference type="ARBA" id="ARBA00004123"/>
    </source>
</evidence>
<dbReference type="PROSITE" id="PS51907">
    <property type="entry name" value="ZF_UBZ3"/>
    <property type="match status" value="1"/>
</dbReference>
<dbReference type="FunFam" id="3.40.50.1820:FF:000002">
    <property type="entry name" value="S-formylglutathione hydrolase"/>
    <property type="match status" value="1"/>
</dbReference>
<dbReference type="InterPro" id="IPR036775">
    <property type="entry name" value="DNA_pol_Y-fam_lit_finger_sf"/>
</dbReference>
<dbReference type="EMBL" id="QEAO01000021">
    <property type="protein sequence ID" value="TPX33373.1"/>
    <property type="molecule type" value="Genomic_DNA"/>
</dbReference>
<dbReference type="SUPFAM" id="SSF100879">
    <property type="entry name" value="Lesion bypass DNA polymerase (Y-family), little finger domain"/>
    <property type="match status" value="1"/>
</dbReference>
<dbReference type="InterPro" id="IPR029058">
    <property type="entry name" value="AB_hydrolase_fold"/>
</dbReference>
<evidence type="ECO:0000313" key="20">
    <source>
        <dbReference type="Proteomes" id="UP000319731"/>
    </source>
</evidence>
<evidence type="ECO:0000256" key="3">
    <source>
        <dbReference type="ARBA" id="ARBA00012479"/>
    </source>
</evidence>
<feature type="active site" description="Charge relay system" evidence="15">
    <location>
        <position position="781"/>
    </location>
</feature>
<evidence type="ECO:0000256" key="6">
    <source>
        <dbReference type="ARBA" id="ARBA00022679"/>
    </source>
</evidence>
<dbReference type="InterPro" id="IPR017961">
    <property type="entry name" value="DNA_pol_Y-fam_little_finger"/>
</dbReference>
<dbReference type="STRING" id="1806994.A0A507C767"/>
<evidence type="ECO:0000259" key="17">
    <source>
        <dbReference type="PROSITE" id="PS50173"/>
    </source>
</evidence>
<dbReference type="GO" id="GO:0042276">
    <property type="term" value="P:error-prone translesion synthesis"/>
    <property type="evidence" value="ECO:0007669"/>
    <property type="project" value="TreeGrafter"/>
</dbReference>
<dbReference type="Gene3D" id="3.30.70.270">
    <property type="match status" value="2"/>
</dbReference>
<dbReference type="GO" id="GO:0052689">
    <property type="term" value="F:carboxylic ester hydrolase activity"/>
    <property type="evidence" value="ECO:0007669"/>
    <property type="project" value="UniProtKB-KW"/>
</dbReference>
<dbReference type="Proteomes" id="UP000319731">
    <property type="component" value="Unassembled WGS sequence"/>
</dbReference>
<dbReference type="Gene3D" id="3.40.50.1820">
    <property type="entry name" value="alpha/beta hydrolase"/>
    <property type="match status" value="1"/>
</dbReference>
<keyword evidence="9" id="KW-0863">Zinc-finger</keyword>
<evidence type="ECO:0000256" key="14">
    <source>
        <dbReference type="ARBA" id="ARBA00044975"/>
    </source>
</evidence>
<dbReference type="Pfam" id="PF11799">
    <property type="entry name" value="IMS_C"/>
    <property type="match status" value="1"/>
</dbReference>
<evidence type="ECO:0000256" key="4">
    <source>
        <dbReference type="ARBA" id="ARBA00016774"/>
    </source>
</evidence>
<sequence length="803" mass="90139">MSSPNRRKREPSAVSAHLRGRTIIHIDLDCFYVMVEHIRLNIPKDRPLCVLQWNGLIAVNYAARAAGIRRHSSPAEAKELCPEVEFVHVATYATGETVARYHDSPDPKTHKVSLDVYRAASKNVFNIFKRYAAMYDAKLERASIDEAYFDVSDEVNKRILDQEWRDVDVERGPLVKWDGAGFLYGVDPQPESRGWQDVQLALAADVALEIRTAVTTELGYTLSAGIAQNKTLAKLCSSQNKPNKQTVMRPSEVEAFMKDMPFNKIRGLGGKLGEVIESEFENVETAGELWKYSEVELKQKLGDDIGVWLYDICRGTCHVSVNPRTEQKGMQACKSLRPPVRNDDKLRDWVGVLAAELWPKTFTLNISTGAQKSRSKSCPFPIRHIVNSPDVLLEKAMDLLKSDHKFPCFRIAIGAQGLIKEETDNRAITNFFKPQTSVEEDEEMKTTDEKRDPTVTKCDKCNKLIPIVDVEEHNDWHFAMSIHSTERSSSITTNQMKSASKRTATQSGGSSSSSASKKKKNSKIVSSETNNKIKKYLGYQHVSQVLGCDMKFTVFLPLSTSTSKCPAVYFLSGLTCTDENFPTKSTAFGVASDHQIALISPDTSPRGVPIPGDSETWSFGVSAGFYLDATKEPWSKNYKMYSYIVDELYKLVLQELPIDADKISIMGHSMGGHGALTIGLKNPDKFKSISAFSPVSNPTKTPWGIHAFKNYLGEEDQAAWKEYDSCEVVAKYSGPLRNILIDQGTEDSFLEKELKPENFAKACEGNKNVNVDMRMQEGYDHSYWFIQTFIEEHLDFHIVNLTM</sequence>
<gene>
    <name evidence="19" type="ORF">SmJEL517_g03706</name>
</gene>
<evidence type="ECO:0000256" key="9">
    <source>
        <dbReference type="ARBA" id="ARBA00022771"/>
    </source>
</evidence>
<dbReference type="GO" id="GO:0005634">
    <property type="term" value="C:nucleus"/>
    <property type="evidence" value="ECO:0007669"/>
    <property type="project" value="UniProtKB-SubCell"/>
</dbReference>
<evidence type="ECO:0000256" key="13">
    <source>
        <dbReference type="ARBA" id="ARBA00023242"/>
    </source>
</evidence>
<dbReference type="GO" id="GO:0018738">
    <property type="term" value="F:S-formylglutathione hydrolase activity"/>
    <property type="evidence" value="ECO:0007669"/>
    <property type="project" value="UniProtKB-EC"/>
</dbReference>
<dbReference type="Gene3D" id="1.10.150.20">
    <property type="entry name" value="5' to 3' exonuclease, C-terminal subdomain"/>
    <property type="match status" value="1"/>
</dbReference>
<dbReference type="Pfam" id="PF00817">
    <property type="entry name" value="IMS"/>
    <property type="match status" value="1"/>
</dbReference>
<dbReference type="GO" id="GO:0008270">
    <property type="term" value="F:zinc ion binding"/>
    <property type="evidence" value="ECO:0007669"/>
    <property type="project" value="UniProtKB-KW"/>
</dbReference>
<evidence type="ECO:0000256" key="2">
    <source>
        <dbReference type="ARBA" id="ARBA00005622"/>
    </source>
</evidence>
<dbReference type="InterPro" id="IPR014186">
    <property type="entry name" value="S-formylglutathione_hydrol"/>
</dbReference>
<keyword evidence="12" id="KW-0234">DNA repair</keyword>
<feature type="compositionally biased region" description="Polar residues" evidence="16">
    <location>
        <begin position="487"/>
        <end position="506"/>
    </location>
</feature>
<comment type="caution">
    <text evidence="19">The sequence shown here is derived from an EMBL/GenBank/DDBJ whole genome shotgun (WGS) entry which is preliminary data.</text>
</comment>
<dbReference type="InterPro" id="IPR001126">
    <property type="entry name" value="UmuC"/>
</dbReference>
<dbReference type="GO" id="GO:0009314">
    <property type="term" value="P:response to radiation"/>
    <property type="evidence" value="ECO:0007669"/>
    <property type="project" value="TreeGrafter"/>
</dbReference>
<dbReference type="Gene3D" id="3.40.1170.60">
    <property type="match status" value="1"/>
</dbReference>
<feature type="domain" description="UBZ3-type" evidence="18">
    <location>
        <begin position="451"/>
        <end position="485"/>
    </location>
</feature>
<dbReference type="GO" id="GO:0035861">
    <property type="term" value="C:site of double-strand break"/>
    <property type="evidence" value="ECO:0007669"/>
    <property type="project" value="TreeGrafter"/>
</dbReference>
<dbReference type="InterPro" id="IPR041298">
    <property type="entry name" value="UBZ3"/>
</dbReference>
<dbReference type="InterPro" id="IPR043502">
    <property type="entry name" value="DNA/RNA_pol_sf"/>
</dbReference>
<evidence type="ECO:0000313" key="19">
    <source>
        <dbReference type="EMBL" id="TPX33373.1"/>
    </source>
</evidence>
<dbReference type="PANTHER" id="PTHR45873">
    <property type="entry name" value="DNA POLYMERASE ETA"/>
    <property type="match status" value="1"/>
</dbReference>
<dbReference type="NCBIfam" id="TIGR02821">
    <property type="entry name" value="fghA_ester_D"/>
    <property type="match status" value="1"/>
</dbReference>
<comment type="subcellular location">
    <subcellularLocation>
        <location evidence="1">Nucleus</location>
    </subcellularLocation>
</comment>
<dbReference type="PANTHER" id="PTHR45873:SF1">
    <property type="entry name" value="DNA POLYMERASE ETA"/>
    <property type="match status" value="1"/>
</dbReference>
<dbReference type="InterPro" id="IPR052230">
    <property type="entry name" value="DNA_polymerase_eta"/>
</dbReference>
<keyword evidence="20" id="KW-1185">Reference proteome</keyword>
<dbReference type="GO" id="GO:0003684">
    <property type="term" value="F:damaged DNA binding"/>
    <property type="evidence" value="ECO:0007669"/>
    <property type="project" value="InterPro"/>
</dbReference>
<feature type="compositionally biased region" description="Basic and acidic residues" evidence="16">
    <location>
        <begin position="444"/>
        <end position="455"/>
    </location>
</feature>
<evidence type="ECO:0000256" key="16">
    <source>
        <dbReference type="SAM" id="MobiDB-lite"/>
    </source>
</evidence>
<comment type="similarity">
    <text evidence="2">Belongs to the esterase D family.</text>
</comment>
<keyword evidence="8" id="KW-0227">DNA damage</keyword>